<evidence type="ECO:0000256" key="6">
    <source>
        <dbReference type="SAM" id="Phobius"/>
    </source>
</evidence>
<feature type="transmembrane region" description="Helical" evidence="6">
    <location>
        <begin position="259"/>
        <end position="279"/>
    </location>
</feature>
<dbReference type="Pfam" id="PF00892">
    <property type="entry name" value="EamA"/>
    <property type="match status" value="2"/>
</dbReference>
<feature type="domain" description="EamA" evidence="7">
    <location>
        <begin position="162"/>
        <end position="301"/>
    </location>
</feature>
<feature type="transmembrane region" description="Helical" evidence="6">
    <location>
        <begin position="131"/>
        <end position="150"/>
    </location>
</feature>
<keyword evidence="5 6" id="KW-0472">Membrane</keyword>
<evidence type="ECO:0000256" key="4">
    <source>
        <dbReference type="ARBA" id="ARBA00022989"/>
    </source>
</evidence>
<comment type="subcellular location">
    <subcellularLocation>
        <location evidence="1">Membrane</location>
        <topology evidence="1">Multi-pass membrane protein</topology>
    </subcellularLocation>
</comment>
<feature type="domain" description="EamA" evidence="7">
    <location>
        <begin position="18"/>
        <end position="147"/>
    </location>
</feature>
<feature type="transmembrane region" description="Helical" evidence="6">
    <location>
        <begin position="75"/>
        <end position="97"/>
    </location>
</feature>
<keyword evidence="3 6" id="KW-0812">Transmembrane</keyword>
<dbReference type="InterPro" id="IPR000620">
    <property type="entry name" value="EamA_dom"/>
</dbReference>
<evidence type="ECO:0000256" key="3">
    <source>
        <dbReference type="ARBA" id="ARBA00022692"/>
    </source>
</evidence>
<dbReference type="EMBL" id="JAESND010000007">
    <property type="protein sequence ID" value="MBM3116990.1"/>
    <property type="molecule type" value="Genomic_DNA"/>
</dbReference>
<accession>A0ABS2BNJ5</accession>
<comment type="caution">
    <text evidence="8">The sequence shown here is derived from an EMBL/GenBank/DDBJ whole genome shotgun (WGS) entry which is preliminary data.</text>
</comment>
<keyword evidence="4 6" id="KW-1133">Transmembrane helix</keyword>
<comment type="similarity">
    <text evidence="2">Belongs to the EamA transporter family.</text>
</comment>
<protein>
    <submittedName>
        <fullName evidence="8">DMT family transporter</fullName>
    </submittedName>
</protein>
<sequence>MQASLAGPSGPWSSYAQLTLVSVIWGGSFVAGRHLAGELAPLLAASLRFIVASAMLLGYLLLTRQRLVMPDARQWGQLALLGLCGIFLYNLCFFLGLQQTTASRAALIVALNPAAIALLSWLFFRERLTRLQGIGIALCVFGAAWVIVHRDVPGSPAPQNRAGDALILGCVLCWALYSVLSRSVSTVIGALLTVCYSIWIGTAMLVATAGWFLPAAAWTGVANLSLAQWLSLLYLGGLSSALAYIWYYDGIRQIGASRAGAFIALNPVSAVLLGSLLFGEVITPAIAVGAILVVAGIMLNNRFSGR</sequence>
<feature type="transmembrane region" description="Helical" evidence="6">
    <location>
        <begin position="103"/>
        <end position="124"/>
    </location>
</feature>
<evidence type="ECO:0000256" key="5">
    <source>
        <dbReference type="ARBA" id="ARBA00023136"/>
    </source>
</evidence>
<dbReference type="Gene3D" id="1.10.3730.20">
    <property type="match status" value="2"/>
</dbReference>
<organism evidence="8 9">
    <name type="scientific">Jeongeupia naejangsanensis</name>
    <dbReference type="NCBI Taxonomy" id="613195"/>
    <lineage>
        <taxon>Bacteria</taxon>
        <taxon>Pseudomonadati</taxon>
        <taxon>Pseudomonadota</taxon>
        <taxon>Betaproteobacteria</taxon>
        <taxon>Neisseriales</taxon>
        <taxon>Chitinibacteraceae</taxon>
        <taxon>Jeongeupia</taxon>
    </lineage>
</organism>
<evidence type="ECO:0000256" key="1">
    <source>
        <dbReference type="ARBA" id="ARBA00004141"/>
    </source>
</evidence>
<feature type="transmembrane region" description="Helical" evidence="6">
    <location>
        <begin position="226"/>
        <end position="247"/>
    </location>
</feature>
<dbReference type="PANTHER" id="PTHR32322:SF2">
    <property type="entry name" value="EAMA DOMAIN-CONTAINING PROTEIN"/>
    <property type="match status" value="1"/>
</dbReference>
<dbReference type="PANTHER" id="PTHR32322">
    <property type="entry name" value="INNER MEMBRANE TRANSPORTER"/>
    <property type="match status" value="1"/>
</dbReference>
<feature type="transmembrane region" description="Helical" evidence="6">
    <location>
        <begin position="285"/>
        <end position="303"/>
    </location>
</feature>
<dbReference type="SUPFAM" id="SSF103481">
    <property type="entry name" value="Multidrug resistance efflux transporter EmrE"/>
    <property type="match status" value="2"/>
</dbReference>
<gene>
    <name evidence="8" type="ORF">JMJ54_14235</name>
</gene>
<keyword evidence="9" id="KW-1185">Reference proteome</keyword>
<feature type="transmembrane region" description="Helical" evidence="6">
    <location>
        <begin position="162"/>
        <end position="180"/>
    </location>
</feature>
<dbReference type="InterPro" id="IPR037185">
    <property type="entry name" value="EmrE-like"/>
</dbReference>
<proteinExistence type="inferred from homology"/>
<dbReference type="InterPro" id="IPR050638">
    <property type="entry name" value="AA-Vitamin_Transporters"/>
</dbReference>
<name>A0ABS2BNJ5_9NEIS</name>
<evidence type="ECO:0000259" key="7">
    <source>
        <dbReference type="Pfam" id="PF00892"/>
    </source>
</evidence>
<dbReference type="Proteomes" id="UP000809431">
    <property type="component" value="Unassembled WGS sequence"/>
</dbReference>
<evidence type="ECO:0000256" key="2">
    <source>
        <dbReference type="ARBA" id="ARBA00007362"/>
    </source>
</evidence>
<feature type="transmembrane region" description="Helical" evidence="6">
    <location>
        <begin position="43"/>
        <end position="63"/>
    </location>
</feature>
<reference evidence="8 9" key="1">
    <citation type="submission" date="2021-01" db="EMBL/GenBank/DDBJ databases">
        <title>Draft Genome Sequence and Polyhydroxyalkanoate Biosynthetic Potential of Jeongeupia naejangsanensis Type Strain DSM 24253.</title>
        <authorList>
            <person name="Turrini P."/>
            <person name="Artuso I."/>
            <person name="Lugli G.A."/>
            <person name="Frangipani E."/>
            <person name="Ventura M."/>
            <person name="Visca P."/>
        </authorList>
    </citation>
    <scope>NUCLEOTIDE SEQUENCE [LARGE SCALE GENOMIC DNA]</scope>
    <source>
        <strain evidence="8 9">DSM 24253</strain>
    </source>
</reference>
<evidence type="ECO:0000313" key="8">
    <source>
        <dbReference type="EMBL" id="MBM3116990.1"/>
    </source>
</evidence>
<evidence type="ECO:0000313" key="9">
    <source>
        <dbReference type="Proteomes" id="UP000809431"/>
    </source>
</evidence>
<feature type="transmembrane region" description="Helical" evidence="6">
    <location>
        <begin position="187"/>
        <end position="214"/>
    </location>
</feature>